<dbReference type="CDD" id="cd00038">
    <property type="entry name" value="CAP_ED"/>
    <property type="match status" value="3"/>
</dbReference>
<evidence type="ECO:0000256" key="6">
    <source>
        <dbReference type="ARBA" id="ARBA00022679"/>
    </source>
</evidence>
<dbReference type="InterPro" id="IPR014710">
    <property type="entry name" value="RmlC-like_jellyroll"/>
</dbReference>
<organism evidence="18 19">
    <name type="scientific">Stentor coeruleus</name>
    <dbReference type="NCBI Taxonomy" id="5963"/>
    <lineage>
        <taxon>Eukaryota</taxon>
        <taxon>Sar</taxon>
        <taxon>Alveolata</taxon>
        <taxon>Ciliophora</taxon>
        <taxon>Postciliodesmatophora</taxon>
        <taxon>Heterotrichea</taxon>
        <taxon>Heterotrichida</taxon>
        <taxon>Stentoridae</taxon>
        <taxon>Stentor</taxon>
    </lineage>
</organism>
<dbReference type="SMART" id="SM00100">
    <property type="entry name" value="cNMP"/>
    <property type="match status" value="3"/>
</dbReference>
<evidence type="ECO:0000256" key="4">
    <source>
        <dbReference type="ARBA" id="ARBA00022490"/>
    </source>
</evidence>
<comment type="catalytic activity">
    <reaction evidence="14">
        <text>L-seryl-[protein] + ATP = O-phospho-L-seryl-[protein] + ADP + H(+)</text>
        <dbReference type="Rhea" id="RHEA:17989"/>
        <dbReference type="Rhea" id="RHEA-COMP:9863"/>
        <dbReference type="Rhea" id="RHEA-COMP:11604"/>
        <dbReference type="ChEBI" id="CHEBI:15378"/>
        <dbReference type="ChEBI" id="CHEBI:29999"/>
        <dbReference type="ChEBI" id="CHEBI:30616"/>
        <dbReference type="ChEBI" id="CHEBI:83421"/>
        <dbReference type="ChEBI" id="CHEBI:456216"/>
        <dbReference type="EC" id="2.7.11.12"/>
    </reaction>
</comment>
<dbReference type="GO" id="GO:0046872">
    <property type="term" value="F:metal ion binding"/>
    <property type="evidence" value="ECO:0007669"/>
    <property type="project" value="UniProtKB-KW"/>
</dbReference>
<keyword evidence="5" id="KW-0723">Serine/threonine-protein kinase</keyword>
<dbReference type="Pfam" id="PF00027">
    <property type="entry name" value="cNMP_binding"/>
    <property type="match status" value="3"/>
</dbReference>
<feature type="domain" description="Cyclic nucleotide-binding" evidence="16">
    <location>
        <begin position="98"/>
        <end position="213"/>
    </location>
</feature>
<keyword evidence="19" id="KW-1185">Reference proteome</keyword>
<proteinExistence type="inferred from homology"/>
<keyword evidence="10" id="KW-0067">ATP-binding</keyword>
<comment type="similarity">
    <text evidence="2">Belongs to the protein kinase superfamily. AGC Ser/Thr protein kinase family. cGMP subfamily.</text>
</comment>
<dbReference type="Gene3D" id="1.10.510.10">
    <property type="entry name" value="Transferase(Phosphotransferase) domain 1"/>
    <property type="match status" value="1"/>
</dbReference>
<dbReference type="Gene3D" id="3.30.200.20">
    <property type="entry name" value="Phosphorylase Kinase, domain 1"/>
    <property type="match status" value="1"/>
</dbReference>
<reference evidence="18 19" key="1">
    <citation type="submission" date="2016-11" db="EMBL/GenBank/DDBJ databases">
        <title>The macronuclear genome of Stentor coeruleus: a giant cell with tiny introns.</title>
        <authorList>
            <person name="Slabodnick M."/>
            <person name="Ruby J.G."/>
            <person name="Reiff S.B."/>
            <person name="Swart E.C."/>
            <person name="Gosai S."/>
            <person name="Prabakaran S."/>
            <person name="Witkowska E."/>
            <person name="Larue G.E."/>
            <person name="Fisher S."/>
            <person name="Freeman R.M."/>
            <person name="Gunawardena J."/>
            <person name="Chu W."/>
            <person name="Stover N.A."/>
            <person name="Gregory B.D."/>
            <person name="Nowacki M."/>
            <person name="Derisi J."/>
            <person name="Roy S.W."/>
            <person name="Marshall W.F."/>
            <person name="Sood P."/>
        </authorList>
    </citation>
    <scope>NUCLEOTIDE SEQUENCE [LARGE SCALE GENOMIC DNA]</scope>
    <source>
        <strain evidence="18">WM001</strain>
    </source>
</reference>
<dbReference type="PANTHER" id="PTHR24353">
    <property type="entry name" value="CYCLIC NUCLEOTIDE-DEPENDENT PROTEIN KINASE"/>
    <property type="match status" value="1"/>
</dbReference>
<dbReference type="InterPro" id="IPR000961">
    <property type="entry name" value="AGC-kinase_C"/>
</dbReference>
<dbReference type="GO" id="GO:0005524">
    <property type="term" value="F:ATP binding"/>
    <property type="evidence" value="ECO:0007669"/>
    <property type="project" value="UniProtKB-KW"/>
</dbReference>
<dbReference type="GO" id="GO:0004692">
    <property type="term" value="F:cGMP-dependent protein kinase activity"/>
    <property type="evidence" value="ECO:0007669"/>
    <property type="project" value="UniProtKB-EC"/>
</dbReference>
<dbReference type="OrthoDB" id="434564at2759"/>
<dbReference type="InterPro" id="IPR011009">
    <property type="entry name" value="Kinase-like_dom_sf"/>
</dbReference>
<keyword evidence="7" id="KW-0479">Metal-binding</keyword>
<dbReference type="Pfam" id="PF00069">
    <property type="entry name" value="Pkinase"/>
    <property type="match status" value="1"/>
</dbReference>
<keyword evidence="8" id="KW-0547">Nucleotide-binding</keyword>
<keyword evidence="9" id="KW-0418">Kinase</keyword>
<feature type="domain" description="AGC-kinase C-terminal" evidence="17">
    <location>
        <begin position="826"/>
        <end position="879"/>
    </location>
</feature>
<keyword evidence="11" id="KW-0460">Magnesium</keyword>
<dbReference type="EMBL" id="MPUH01000533">
    <property type="protein sequence ID" value="OMJ78218.1"/>
    <property type="molecule type" value="Genomic_DNA"/>
</dbReference>
<evidence type="ECO:0000256" key="8">
    <source>
        <dbReference type="ARBA" id="ARBA00022741"/>
    </source>
</evidence>
<feature type="domain" description="Cyclic nucleotide-binding" evidence="16">
    <location>
        <begin position="450"/>
        <end position="548"/>
    </location>
</feature>
<dbReference type="InterPro" id="IPR000595">
    <property type="entry name" value="cNMP-bd_dom"/>
</dbReference>
<dbReference type="InterPro" id="IPR000719">
    <property type="entry name" value="Prot_kinase_dom"/>
</dbReference>
<evidence type="ECO:0000256" key="7">
    <source>
        <dbReference type="ARBA" id="ARBA00022723"/>
    </source>
</evidence>
<dbReference type="GO" id="GO:0005952">
    <property type="term" value="C:cAMP-dependent protein kinase complex"/>
    <property type="evidence" value="ECO:0007669"/>
    <property type="project" value="TreeGrafter"/>
</dbReference>
<sequence>MGCFTSKSRFSRKNNRGYTDSLPILNENLRLTEDVIMLFKRGMTIAAPRASAIVIPQKLTDYLRPDNDVDGLTAEIVVRDKSTQETECIRQNVLSHFLFRDLPEDSIDKMIASMNYYILDTNQYIFYQGDSGYNFFIVASGNVEIIVDGHRVKNLGRGESFGELALLHDSSRRASAKTISKVRLWGLGRGTFKLLLKRNNSAKFKENLEFISSTEIFCKLGNVQLESLVLAAVTETFEENEKIVGAGEASTEMYLIKEGEVYIFKNNIKVNTLRRGDYFGEHSLLYGTKRIATAVATCHTVCLCYTQEALRKNLGLLAEKSFYHNPVRISLNNDPLLKKLTPLQNNKIVSFAKIQEITGNLEISPTNTLLIIIKGSLIDLSTLKKWSNLKCIESSELLQENNDKLLNLFAEEEATIALITKDNIEKALGTNLRKRLACNKILKMMNKIYLLRHAPSDRVEALSLLVTSKNVPADSVLFNEGDDGDFCYLVKEGKVRIIKDNKPVNIIGKGDYFGERAIIFSEKRAATAKTIENCEFWLIKHDDFIQLLDHDLEEYLQKKIHLQDVTIKLADIEIIREIEINPLFTIYLVCRKSNGMIYALKSIEKTVVEMAKLGEKLKNDKNIHKKLSFPFISTLVRTFTDSKYLYLLYEYIPGPTIENLVLGNIGFSMDIARFYASIILLTIEFLHSENIIYRALASQSFFIDEKGYPVITNFINAKIIDSRTYSIVGIPYYLAPEVINGSGYTFSSDIWSFGILIYEMLYGVYPFGHCEEDPYNIYKDIIKANLRYPVFIKDSMKPKGIIEQLLQKNQKLRGTVEEVKLHPWFEAISWEDLLVRHVKPKFIPQIKDIDTSKTKSLKSSLDTQGDEIIADMNDLYFGL</sequence>
<evidence type="ECO:0000313" key="18">
    <source>
        <dbReference type="EMBL" id="OMJ78218.1"/>
    </source>
</evidence>
<evidence type="ECO:0000313" key="19">
    <source>
        <dbReference type="Proteomes" id="UP000187209"/>
    </source>
</evidence>
<dbReference type="PROSITE" id="PS51285">
    <property type="entry name" value="AGC_KINASE_CTER"/>
    <property type="match status" value="1"/>
</dbReference>
<evidence type="ECO:0000256" key="12">
    <source>
        <dbReference type="ARBA" id="ARBA00024113"/>
    </source>
</evidence>
<accession>A0A1R2BN76</accession>
<dbReference type="EC" id="2.7.11.12" evidence="3"/>
<gene>
    <name evidence="18" type="ORF">SteCoe_22021</name>
</gene>
<evidence type="ECO:0000256" key="13">
    <source>
        <dbReference type="ARBA" id="ARBA00047298"/>
    </source>
</evidence>
<evidence type="ECO:0000256" key="2">
    <source>
        <dbReference type="ARBA" id="ARBA00006352"/>
    </source>
</evidence>
<evidence type="ECO:0000259" key="16">
    <source>
        <dbReference type="PROSITE" id="PS50042"/>
    </source>
</evidence>
<keyword evidence="6" id="KW-0808">Transferase</keyword>
<dbReference type="GO" id="GO:0004691">
    <property type="term" value="F:cAMP-dependent protein kinase activity"/>
    <property type="evidence" value="ECO:0007669"/>
    <property type="project" value="TreeGrafter"/>
</dbReference>
<dbReference type="SUPFAM" id="SSF51206">
    <property type="entry name" value="cAMP-binding domain-like"/>
    <property type="match status" value="3"/>
</dbReference>
<keyword evidence="4" id="KW-0963">Cytoplasm</keyword>
<comment type="cofactor">
    <cofactor evidence="1">
        <name>Mg(2+)</name>
        <dbReference type="ChEBI" id="CHEBI:18420"/>
    </cofactor>
</comment>
<dbReference type="PANTHER" id="PTHR24353:SF37">
    <property type="entry name" value="CAMP-DEPENDENT PROTEIN KINASE CATALYTIC SUBUNIT PRKX"/>
    <property type="match status" value="1"/>
</dbReference>
<name>A0A1R2BN76_9CILI</name>
<dbReference type="PROSITE" id="PS50011">
    <property type="entry name" value="PROTEIN_KINASE_DOM"/>
    <property type="match status" value="1"/>
</dbReference>
<evidence type="ECO:0000256" key="14">
    <source>
        <dbReference type="ARBA" id="ARBA00047462"/>
    </source>
</evidence>
<feature type="domain" description="Protein kinase" evidence="15">
    <location>
        <begin position="572"/>
        <end position="825"/>
    </location>
</feature>
<feature type="domain" description="Cyclic nucleotide-binding" evidence="16">
    <location>
        <begin position="216"/>
        <end position="315"/>
    </location>
</feature>
<evidence type="ECO:0000256" key="1">
    <source>
        <dbReference type="ARBA" id="ARBA00001946"/>
    </source>
</evidence>
<dbReference type="InterPro" id="IPR018490">
    <property type="entry name" value="cNMP-bd_dom_sf"/>
</dbReference>
<dbReference type="InterPro" id="IPR018488">
    <property type="entry name" value="cNMP-bd_CS"/>
</dbReference>
<evidence type="ECO:0000256" key="10">
    <source>
        <dbReference type="ARBA" id="ARBA00022840"/>
    </source>
</evidence>
<dbReference type="PROSITE" id="PS00889">
    <property type="entry name" value="CNMP_BINDING_2"/>
    <property type="match status" value="1"/>
</dbReference>
<evidence type="ECO:0000256" key="11">
    <source>
        <dbReference type="ARBA" id="ARBA00022842"/>
    </source>
</evidence>
<dbReference type="SUPFAM" id="SSF56112">
    <property type="entry name" value="Protein kinase-like (PK-like)"/>
    <property type="match status" value="1"/>
</dbReference>
<protein>
    <recommendedName>
        <fullName evidence="12">cGMP-dependent protein kinase</fullName>
        <ecNumber evidence="3">2.7.11.12</ecNumber>
    </recommendedName>
</protein>
<evidence type="ECO:0000256" key="9">
    <source>
        <dbReference type="ARBA" id="ARBA00022777"/>
    </source>
</evidence>
<dbReference type="Gene3D" id="2.60.120.10">
    <property type="entry name" value="Jelly Rolls"/>
    <property type="match status" value="3"/>
</dbReference>
<evidence type="ECO:0000259" key="17">
    <source>
        <dbReference type="PROSITE" id="PS51285"/>
    </source>
</evidence>
<evidence type="ECO:0000256" key="3">
    <source>
        <dbReference type="ARBA" id="ARBA00012428"/>
    </source>
</evidence>
<dbReference type="PROSITE" id="PS50042">
    <property type="entry name" value="CNMP_BINDING_3"/>
    <property type="match status" value="3"/>
</dbReference>
<comment type="caution">
    <text evidence="18">The sequence shown here is derived from an EMBL/GenBank/DDBJ whole genome shotgun (WGS) entry which is preliminary data.</text>
</comment>
<evidence type="ECO:0000259" key="15">
    <source>
        <dbReference type="PROSITE" id="PS50011"/>
    </source>
</evidence>
<dbReference type="AlphaFoldDB" id="A0A1R2BN76"/>
<dbReference type="Proteomes" id="UP000187209">
    <property type="component" value="Unassembled WGS sequence"/>
</dbReference>
<comment type="catalytic activity">
    <reaction evidence="13">
        <text>L-threonyl-[protein] + ATP = O-phospho-L-threonyl-[protein] + ADP + H(+)</text>
        <dbReference type="Rhea" id="RHEA:46608"/>
        <dbReference type="Rhea" id="RHEA-COMP:11060"/>
        <dbReference type="Rhea" id="RHEA-COMP:11605"/>
        <dbReference type="ChEBI" id="CHEBI:15378"/>
        <dbReference type="ChEBI" id="CHEBI:30013"/>
        <dbReference type="ChEBI" id="CHEBI:30616"/>
        <dbReference type="ChEBI" id="CHEBI:61977"/>
        <dbReference type="ChEBI" id="CHEBI:456216"/>
        <dbReference type="EC" id="2.7.11.12"/>
    </reaction>
</comment>
<evidence type="ECO:0000256" key="5">
    <source>
        <dbReference type="ARBA" id="ARBA00022527"/>
    </source>
</evidence>